<dbReference type="EMBL" id="NWSH01001619">
    <property type="protein sequence ID" value="PCG70676.1"/>
    <property type="molecule type" value="Genomic_DNA"/>
</dbReference>
<dbReference type="SMART" id="SM00343">
    <property type="entry name" value="ZnF_C2HC"/>
    <property type="match status" value="1"/>
</dbReference>
<dbReference type="Pfam" id="PF00098">
    <property type="entry name" value="zf-CCHC"/>
    <property type="match status" value="1"/>
</dbReference>
<evidence type="ECO:0000313" key="3">
    <source>
        <dbReference type="EMBL" id="PCG70676.1"/>
    </source>
</evidence>
<dbReference type="GO" id="GO:0008270">
    <property type="term" value="F:zinc ion binding"/>
    <property type="evidence" value="ECO:0007669"/>
    <property type="project" value="UniProtKB-KW"/>
</dbReference>
<feature type="domain" description="CCHC-type" evidence="2">
    <location>
        <begin position="173"/>
        <end position="189"/>
    </location>
</feature>
<dbReference type="Pfam" id="PF14223">
    <property type="entry name" value="Retrotran_gag_2"/>
    <property type="match status" value="1"/>
</dbReference>
<evidence type="ECO:0000259" key="2">
    <source>
        <dbReference type="PROSITE" id="PS50158"/>
    </source>
</evidence>
<dbReference type="SUPFAM" id="SSF57756">
    <property type="entry name" value="Retrovirus zinc finger-like domains"/>
    <property type="match status" value="1"/>
</dbReference>
<dbReference type="PROSITE" id="PS50158">
    <property type="entry name" value="ZF_CCHC"/>
    <property type="match status" value="1"/>
</dbReference>
<dbReference type="PANTHER" id="PTHR47481">
    <property type="match status" value="1"/>
</dbReference>
<dbReference type="PANTHER" id="PTHR47481:SF7">
    <property type="entry name" value="CCHC-TYPE DOMAIN-CONTAINING PROTEIN"/>
    <property type="match status" value="1"/>
</dbReference>
<reference evidence="3" key="1">
    <citation type="submission" date="2017-09" db="EMBL/GenBank/DDBJ databases">
        <title>Contemporary evolution of a Lepidopteran species, Heliothis virescens, in response to modern agricultural practices.</title>
        <authorList>
            <person name="Fritz M.L."/>
            <person name="Deyonke A.M."/>
            <person name="Papanicolaou A."/>
            <person name="Micinski S."/>
            <person name="Westbrook J."/>
            <person name="Gould F."/>
        </authorList>
    </citation>
    <scope>NUCLEOTIDE SEQUENCE [LARGE SCALE GENOMIC DNA]</scope>
    <source>
        <strain evidence="3">HvINT-</strain>
        <tissue evidence="3">Whole body</tissue>
    </source>
</reference>
<sequence>MMRMVLIHDELWEYVESDKKGTTAQKQKALAKIAMSVTPAVIPHIRTAKSAFEAWNNLQKAYEGKGLSRRLGLLRTLFATKLSECESMEAYVNKITEISQQLSEIGSPLDDDFVAVVMLSGLPSDYDPMIMALENSNVKLSSEVVKGKLLQENLRRDEKSDGVSALVAQKKPRCFRCKKVGHVIKDCPKPGNKKNPKPNKDKILLTALSANFEQQASACCRPASAAVASVTTTCSSTRGPPHPSAPT</sequence>
<dbReference type="InterPro" id="IPR001878">
    <property type="entry name" value="Znf_CCHC"/>
</dbReference>
<keyword evidence="1" id="KW-0479">Metal-binding</keyword>
<name>A0A2A4JFX6_HELVI</name>
<dbReference type="AlphaFoldDB" id="A0A2A4JFX6"/>
<keyword evidence="1" id="KW-0862">Zinc</keyword>
<gene>
    <name evidence="3" type="ORF">B5V51_2717</name>
</gene>
<dbReference type="STRING" id="7102.A0A2A4JFX6"/>
<proteinExistence type="predicted"/>
<accession>A0A2A4JFX6</accession>
<dbReference type="InterPro" id="IPR036875">
    <property type="entry name" value="Znf_CCHC_sf"/>
</dbReference>
<comment type="caution">
    <text evidence="3">The sequence shown here is derived from an EMBL/GenBank/DDBJ whole genome shotgun (WGS) entry which is preliminary data.</text>
</comment>
<organism evidence="3">
    <name type="scientific">Heliothis virescens</name>
    <name type="common">Tobacco budworm moth</name>
    <dbReference type="NCBI Taxonomy" id="7102"/>
    <lineage>
        <taxon>Eukaryota</taxon>
        <taxon>Metazoa</taxon>
        <taxon>Ecdysozoa</taxon>
        <taxon>Arthropoda</taxon>
        <taxon>Hexapoda</taxon>
        <taxon>Insecta</taxon>
        <taxon>Pterygota</taxon>
        <taxon>Neoptera</taxon>
        <taxon>Endopterygota</taxon>
        <taxon>Lepidoptera</taxon>
        <taxon>Glossata</taxon>
        <taxon>Ditrysia</taxon>
        <taxon>Noctuoidea</taxon>
        <taxon>Noctuidae</taxon>
        <taxon>Heliothinae</taxon>
        <taxon>Heliothis</taxon>
    </lineage>
</organism>
<dbReference type="Gene3D" id="4.10.60.10">
    <property type="entry name" value="Zinc finger, CCHC-type"/>
    <property type="match status" value="1"/>
</dbReference>
<protein>
    <recommendedName>
        <fullName evidence="2">CCHC-type domain-containing protein</fullName>
    </recommendedName>
</protein>
<evidence type="ECO:0000256" key="1">
    <source>
        <dbReference type="PROSITE-ProRule" id="PRU00047"/>
    </source>
</evidence>
<dbReference type="GO" id="GO:0003676">
    <property type="term" value="F:nucleic acid binding"/>
    <property type="evidence" value="ECO:0007669"/>
    <property type="project" value="InterPro"/>
</dbReference>
<keyword evidence="1" id="KW-0863">Zinc-finger</keyword>